<evidence type="ECO:0000259" key="3">
    <source>
        <dbReference type="Pfam" id="PF02826"/>
    </source>
</evidence>
<dbReference type="InterPro" id="IPR050223">
    <property type="entry name" value="D-isomer_2-hydroxyacid_DH"/>
</dbReference>
<name>A0A2P5CQ85_PARAD</name>
<gene>
    <name evidence="4" type="ORF">PanWU01x14_133080</name>
</gene>
<evidence type="ECO:0000256" key="1">
    <source>
        <dbReference type="ARBA" id="ARBA00023002"/>
    </source>
</evidence>
<protein>
    <submittedName>
        <fullName evidence="4">Erythronate-4-phosphate dehydrogenase</fullName>
    </submittedName>
</protein>
<dbReference type="STRING" id="3476.A0A2P5CQ85"/>
<dbReference type="InterPro" id="IPR036291">
    <property type="entry name" value="NAD(P)-bd_dom_sf"/>
</dbReference>
<dbReference type="GO" id="GO:0005829">
    <property type="term" value="C:cytosol"/>
    <property type="evidence" value="ECO:0007669"/>
    <property type="project" value="TreeGrafter"/>
</dbReference>
<dbReference type="Gene3D" id="3.40.50.720">
    <property type="entry name" value="NAD(P)-binding Rossmann-like Domain"/>
    <property type="match status" value="2"/>
</dbReference>
<evidence type="ECO:0000313" key="5">
    <source>
        <dbReference type="Proteomes" id="UP000237105"/>
    </source>
</evidence>
<dbReference type="GO" id="GO:0051287">
    <property type="term" value="F:NAD binding"/>
    <property type="evidence" value="ECO:0007669"/>
    <property type="project" value="InterPro"/>
</dbReference>
<dbReference type="PANTHER" id="PTHR10996">
    <property type="entry name" value="2-HYDROXYACID DEHYDROGENASE-RELATED"/>
    <property type="match status" value="1"/>
</dbReference>
<accession>A0A2P5CQ85</accession>
<dbReference type="GO" id="GO:0016618">
    <property type="term" value="F:hydroxypyruvate reductase [NAD(P)H] activity"/>
    <property type="evidence" value="ECO:0007669"/>
    <property type="project" value="TreeGrafter"/>
</dbReference>
<keyword evidence="5" id="KW-1185">Reference proteome</keyword>
<dbReference type="Pfam" id="PF02826">
    <property type="entry name" value="2-Hacid_dh_C"/>
    <property type="match status" value="1"/>
</dbReference>
<dbReference type="AlphaFoldDB" id="A0A2P5CQ85"/>
<keyword evidence="1" id="KW-0560">Oxidoreductase</keyword>
<feature type="domain" description="D-isomer specific 2-hydroxyacid dehydrogenase NAD-binding" evidence="3">
    <location>
        <begin position="1"/>
        <end position="67"/>
    </location>
</feature>
<keyword evidence="2" id="KW-0732">Signal</keyword>
<dbReference type="PANTHER" id="PTHR10996:SF179">
    <property type="entry name" value="D-ISOMER SPECIFIC 2-HYDROXYACID DEHYDROGENASE FAMILY PROTEIN-RELATED"/>
    <property type="match status" value="1"/>
</dbReference>
<feature type="signal peptide" evidence="2">
    <location>
        <begin position="1"/>
        <end position="22"/>
    </location>
</feature>
<organism evidence="4 5">
    <name type="scientific">Parasponia andersonii</name>
    <name type="common">Sponia andersonii</name>
    <dbReference type="NCBI Taxonomy" id="3476"/>
    <lineage>
        <taxon>Eukaryota</taxon>
        <taxon>Viridiplantae</taxon>
        <taxon>Streptophyta</taxon>
        <taxon>Embryophyta</taxon>
        <taxon>Tracheophyta</taxon>
        <taxon>Spermatophyta</taxon>
        <taxon>Magnoliopsida</taxon>
        <taxon>eudicotyledons</taxon>
        <taxon>Gunneridae</taxon>
        <taxon>Pentapetalae</taxon>
        <taxon>rosids</taxon>
        <taxon>fabids</taxon>
        <taxon>Rosales</taxon>
        <taxon>Cannabaceae</taxon>
        <taxon>Parasponia</taxon>
    </lineage>
</organism>
<dbReference type="SUPFAM" id="SSF51735">
    <property type="entry name" value="NAD(P)-binding Rossmann-fold domains"/>
    <property type="match status" value="1"/>
</dbReference>
<reference evidence="5" key="1">
    <citation type="submission" date="2016-06" db="EMBL/GenBank/DDBJ databases">
        <title>Parallel loss of symbiosis genes in relatives of nitrogen-fixing non-legume Parasponia.</title>
        <authorList>
            <person name="Van Velzen R."/>
            <person name="Holmer R."/>
            <person name="Bu F."/>
            <person name="Rutten L."/>
            <person name="Van Zeijl A."/>
            <person name="Liu W."/>
            <person name="Santuari L."/>
            <person name="Cao Q."/>
            <person name="Sharma T."/>
            <person name="Shen D."/>
            <person name="Roswanjaya Y."/>
            <person name="Wardhani T."/>
            <person name="Kalhor M.S."/>
            <person name="Jansen J."/>
            <person name="Van den Hoogen J."/>
            <person name="Gungor B."/>
            <person name="Hartog M."/>
            <person name="Hontelez J."/>
            <person name="Verver J."/>
            <person name="Yang W.-C."/>
            <person name="Schijlen E."/>
            <person name="Repin R."/>
            <person name="Schilthuizen M."/>
            <person name="Schranz E."/>
            <person name="Heidstra R."/>
            <person name="Miyata K."/>
            <person name="Fedorova E."/>
            <person name="Kohlen W."/>
            <person name="Bisseling T."/>
            <person name="Smit S."/>
            <person name="Geurts R."/>
        </authorList>
    </citation>
    <scope>NUCLEOTIDE SEQUENCE [LARGE SCALE GENOMIC DNA]</scope>
    <source>
        <strain evidence="5">cv. WU1-14</strain>
    </source>
</reference>
<dbReference type="Proteomes" id="UP000237105">
    <property type="component" value="Unassembled WGS sequence"/>
</dbReference>
<evidence type="ECO:0000256" key="2">
    <source>
        <dbReference type="SAM" id="SignalP"/>
    </source>
</evidence>
<dbReference type="OrthoDB" id="298012at2759"/>
<dbReference type="InterPro" id="IPR006140">
    <property type="entry name" value="D-isomer_DH_NAD-bd"/>
</dbReference>
<sequence length="103" mass="11362">MVNKKVLLALEMMGIIVNIGCGALIDEKELVKCLVRGEIRDISLDMFENAPDVLQELCALENVILSPCKLFTPKSCKNAIEIVIVNLKALFSNKSLPSPVIYD</sequence>
<dbReference type="GO" id="GO:0030267">
    <property type="term" value="F:glyoxylate reductase (NADPH) activity"/>
    <property type="evidence" value="ECO:0007669"/>
    <property type="project" value="TreeGrafter"/>
</dbReference>
<feature type="chain" id="PRO_5015122392" evidence="2">
    <location>
        <begin position="23"/>
        <end position="103"/>
    </location>
</feature>
<comment type="caution">
    <text evidence="4">The sequence shown here is derived from an EMBL/GenBank/DDBJ whole genome shotgun (WGS) entry which is preliminary data.</text>
</comment>
<proteinExistence type="predicted"/>
<evidence type="ECO:0000313" key="4">
    <source>
        <dbReference type="EMBL" id="PON63214.1"/>
    </source>
</evidence>
<dbReference type="EMBL" id="JXTB01000106">
    <property type="protein sequence ID" value="PON63214.1"/>
    <property type="molecule type" value="Genomic_DNA"/>
</dbReference>